<dbReference type="VEuPathDB" id="VectorBase:HLOH_065481"/>
<dbReference type="AlphaFoldDB" id="A0A9J6G7Q9"/>
<name>A0A9J6G7Q9_HAELO</name>
<dbReference type="Proteomes" id="UP000821853">
    <property type="component" value="Chromosome 3"/>
</dbReference>
<accession>A0A9J6G7Q9</accession>
<sequence length="120" mass="14126">MFELKISIISLYPDGLSQRTAGCSFLWAHQLHVIIWKNNYVRRICRHYTATILEIMLMVFLLYGIQEETVVREPLVRRKDTVYGPIRPRAYWNTQPDMAAIRTVSASWTPGTRTWKPHYA</sequence>
<gene>
    <name evidence="1" type="ORF">HPB48_018281</name>
</gene>
<dbReference type="EMBL" id="JABSTR010000005">
    <property type="protein sequence ID" value="KAH9371309.1"/>
    <property type="molecule type" value="Genomic_DNA"/>
</dbReference>
<keyword evidence="2" id="KW-1185">Reference proteome</keyword>
<protein>
    <submittedName>
        <fullName evidence="1">Uncharacterized protein</fullName>
    </submittedName>
</protein>
<comment type="caution">
    <text evidence="1">The sequence shown here is derived from an EMBL/GenBank/DDBJ whole genome shotgun (WGS) entry which is preliminary data.</text>
</comment>
<evidence type="ECO:0000313" key="1">
    <source>
        <dbReference type="EMBL" id="KAH9371309.1"/>
    </source>
</evidence>
<proteinExistence type="predicted"/>
<organism evidence="1 2">
    <name type="scientific">Haemaphysalis longicornis</name>
    <name type="common">Bush tick</name>
    <dbReference type="NCBI Taxonomy" id="44386"/>
    <lineage>
        <taxon>Eukaryota</taxon>
        <taxon>Metazoa</taxon>
        <taxon>Ecdysozoa</taxon>
        <taxon>Arthropoda</taxon>
        <taxon>Chelicerata</taxon>
        <taxon>Arachnida</taxon>
        <taxon>Acari</taxon>
        <taxon>Parasitiformes</taxon>
        <taxon>Ixodida</taxon>
        <taxon>Ixodoidea</taxon>
        <taxon>Ixodidae</taxon>
        <taxon>Haemaphysalinae</taxon>
        <taxon>Haemaphysalis</taxon>
    </lineage>
</organism>
<evidence type="ECO:0000313" key="2">
    <source>
        <dbReference type="Proteomes" id="UP000821853"/>
    </source>
</evidence>
<reference evidence="1 2" key="1">
    <citation type="journal article" date="2020" name="Cell">
        <title>Large-Scale Comparative Analyses of Tick Genomes Elucidate Their Genetic Diversity and Vector Capacities.</title>
        <authorList>
            <consortium name="Tick Genome and Microbiome Consortium (TIGMIC)"/>
            <person name="Jia N."/>
            <person name="Wang J."/>
            <person name="Shi W."/>
            <person name="Du L."/>
            <person name="Sun Y."/>
            <person name="Zhan W."/>
            <person name="Jiang J.F."/>
            <person name="Wang Q."/>
            <person name="Zhang B."/>
            <person name="Ji P."/>
            <person name="Bell-Sakyi L."/>
            <person name="Cui X.M."/>
            <person name="Yuan T.T."/>
            <person name="Jiang B.G."/>
            <person name="Yang W.F."/>
            <person name="Lam T.T."/>
            <person name="Chang Q.C."/>
            <person name="Ding S.J."/>
            <person name="Wang X.J."/>
            <person name="Zhu J.G."/>
            <person name="Ruan X.D."/>
            <person name="Zhao L."/>
            <person name="Wei J.T."/>
            <person name="Ye R.Z."/>
            <person name="Que T.C."/>
            <person name="Du C.H."/>
            <person name="Zhou Y.H."/>
            <person name="Cheng J.X."/>
            <person name="Dai P.F."/>
            <person name="Guo W.B."/>
            <person name="Han X.H."/>
            <person name="Huang E.J."/>
            <person name="Li L.F."/>
            <person name="Wei W."/>
            <person name="Gao Y.C."/>
            <person name="Liu J.Z."/>
            <person name="Shao H.Z."/>
            <person name="Wang X."/>
            <person name="Wang C.C."/>
            <person name="Yang T.C."/>
            <person name="Huo Q.B."/>
            <person name="Li W."/>
            <person name="Chen H.Y."/>
            <person name="Chen S.E."/>
            <person name="Zhou L.G."/>
            <person name="Ni X.B."/>
            <person name="Tian J.H."/>
            <person name="Sheng Y."/>
            <person name="Liu T."/>
            <person name="Pan Y.S."/>
            <person name="Xia L.Y."/>
            <person name="Li J."/>
            <person name="Zhao F."/>
            <person name="Cao W.C."/>
        </authorList>
    </citation>
    <scope>NUCLEOTIDE SEQUENCE [LARGE SCALE GENOMIC DNA]</scope>
    <source>
        <strain evidence="1">HaeL-2018</strain>
    </source>
</reference>